<evidence type="ECO:0000256" key="1">
    <source>
        <dbReference type="SAM" id="Coils"/>
    </source>
</evidence>
<dbReference type="InterPro" id="IPR000504">
    <property type="entry name" value="RRM_dom"/>
</dbReference>
<keyword evidence="1" id="KW-0175">Coiled coil</keyword>
<reference evidence="3" key="1">
    <citation type="journal article" date="2021" name="Nat. Commun.">
        <title>Genomic analyses provide insights into spinach domestication and the genetic basis of agronomic traits.</title>
        <authorList>
            <person name="Cai X."/>
            <person name="Sun X."/>
            <person name="Xu C."/>
            <person name="Sun H."/>
            <person name="Wang X."/>
            <person name="Ge C."/>
            <person name="Zhang Z."/>
            <person name="Wang Q."/>
            <person name="Fei Z."/>
            <person name="Jiao C."/>
            <person name="Wang Q."/>
        </authorList>
    </citation>
    <scope>NUCLEOTIDE SEQUENCE [LARGE SCALE GENOMIC DNA]</scope>
    <source>
        <strain evidence="3">cv. Varoflay</strain>
    </source>
</reference>
<feature type="coiled-coil region" evidence="1">
    <location>
        <begin position="95"/>
        <end position="178"/>
    </location>
</feature>
<evidence type="ECO:0000259" key="2">
    <source>
        <dbReference type="PROSITE" id="PS50076"/>
    </source>
</evidence>
<gene>
    <name evidence="4" type="primary">LOC110793709</name>
</gene>
<dbReference type="RefSeq" id="XP_056685182.1">
    <property type="nucleotide sequence ID" value="XM_056829204.1"/>
</dbReference>
<feature type="domain" description="J" evidence="2">
    <location>
        <begin position="10"/>
        <end position="94"/>
    </location>
</feature>
<dbReference type="CDD" id="cd06257">
    <property type="entry name" value="DnaJ"/>
    <property type="match status" value="1"/>
</dbReference>
<dbReference type="PANTHER" id="PTHR45098">
    <property type="entry name" value="DNAJ DOMAIN CONTAINING PROTEIN, EXPRESSED"/>
    <property type="match status" value="1"/>
</dbReference>
<dbReference type="InterPro" id="IPR035979">
    <property type="entry name" value="RBD_domain_sf"/>
</dbReference>
<protein>
    <submittedName>
        <fullName evidence="4">Stress response protein nst1</fullName>
    </submittedName>
</protein>
<organism evidence="3 4">
    <name type="scientific">Spinacia oleracea</name>
    <name type="common">Spinach</name>
    <dbReference type="NCBI Taxonomy" id="3562"/>
    <lineage>
        <taxon>Eukaryota</taxon>
        <taxon>Viridiplantae</taxon>
        <taxon>Streptophyta</taxon>
        <taxon>Embryophyta</taxon>
        <taxon>Tracheophyta</taxon>
        <taxon>Spermatophyta</taxon>
        <taxon>Magnoliopsida</taxon>
        <taxon>eudicotyledons</taxon>
        <taxon>Gunneridae</taxon>
        <taxon>Pentapetalae</taxon>
        <taxon>Caryophyllales</taxon>
        <taxon>Chenopodiaceae</taxon>
        <taxon>Chenopodioideae</taxon>
        <taxon>Anserineae</taxon>
        <taxon>Spinacia</taxon>
    </lineage>
</organism>
<keyword evidence="3" id="KW-1185">Reference proteome</keyword>
<dbReference type="PROSITE" id="PS50076">
    <property type="entry name" value="DNAJ_2"/>
    <property type="match status" value="1"/>
</dbReference>
<dbReference type="GeneID" id="110793709"/>
<dbReference type="InterPro" id="IPR036869">
    <property type="entry name" value="J_dom_sf"/>
</dbReference>
<proteinExistence type="predicted"/>
<name>A0ABM3QPA5_SPIOL</name>
<sequence>MKSESQKNMDHYQVLGLSSSVESFDCTKLSEAEIKTAYHKKALEVHPDTITRKRKRDGINSSSNIDMTAAFQQVQSSYELLMDKEARKKFDALWLVQKEEKIRRVKQREQGMRMERERQENIRKEKEQRLRMRMEREREIIRIERERQENERREKEELQKVQEEERLLQEKLFEKINEEKTRVLDEEVWMIKSKTLRVTWNKFAFGEFTSGQLRDVFEYFGDVNDVKVNKTSNEGHAIVVMASQESAIAATAARWVDNPDSPFVVRPLILC</sequence>
<reference evidence="4" key="2">
    <citation type="submission" date="2025-08" db="UniProtKB">
        <authorList>
            <consortium name="RefSeq"/>
        </authorList>
    </citation>
    <scope>IDENTIFICATION</scope>
    <source>
        <tissue evidence="4">Leaf</tissue>
    </source>
</reference>
<dbReference type="InterPro" id="IPR001623">
    <property type="entry name" value="DnaJ_domain"/>
</dbReference>
<accession>A0ABM3QPA5</accession>
<dbReference type="PANTHER" id="PTHR45098:SF1">
    <property type="entry name" value="DNAJ DOMAIN CONTAINING PROTEIN, EXPRESSED"/>
    <property type="match status" value="1"/>
</dbReference>
<dbReference type="Proteomes" id="UP000813463">
    <property type="component" value="Chromosome 5"/>
</dbReference>
<dbReference type="PROSITE" id="PS00636">
    <property type="entry name" value="DNAJ_1"/>
    <property type="match status" value="1"/>
</dbReference>
<dbReference type="Pfam" id="PF00076">
    <property type="entry name" value="RRM_1"/>
    <property type="match status" value="1"/>
</dbReference>
<dbReference type="InterPro" id="IPR012677">
    <property type="entry name" value="Nucleotide-bd_a/b_plait_sf"/>
</dbReference>
<dbReference type="InterPro" id="IPR018253">
    <property type="entry name" value="DnaJ_domain_CS"/>
</dbReference>
<dbReference type="SMART" id="SM00271">
    <property type="entry name" value="DnaJ"/>
    <property type="match status" value="1"/>
</dbReference>
<dbReference type="Gene3D" id="3.30.70.330">
    <property type="match status" value="1"/>
</dbReference>
<dbReference type="PRINTS" id="PR00625">
    <property type="entry name" value="JDOMAIN"/>
</dbReference>
<dbReference type="Gene3D" id="1.10.287.110">
    <property type="entry name" value="DnaJ domain"/>
    <property type="match status" value="1"/>
</dbReference>
<dbReference type="Pfam" id="PF00226">
    <property type="entry name" value="DnaJ"/>
    <property type="match status" value="1"/>
</dbReference>
<evidence type="ECO:0000313" key="4">
    <source>
        <dbReference type="RefSeq" id="XP_056685182.1"/>
    </source>
</evidence>
<dbReference type="SUPFAM" id="SSF54928">
    <property type="entry name" value="RNA-binding domain, RBD"/>
    <property type="match status" value="1"/>
</dbReference>
<evidence type="ECO:0000313" key="3">
    <source>
        <dbReference type="Proteomes" id="UP000813463"/>
    </source>
</evidence>
<dbReference type="SUPFAM" id="SSF46565">
    <property type="entry name" value="Chaperone J-domain"/>
    <property type="match status" value="1"/>
</dbReference>